<evidence type="ECO:0000256" key="10">
    <source>
        <dbReference type="PROSITE-ProRule" id="PRU00125"/>
    </source>
</evidence>
<dbReference type="SUPFAM" id="SSF46689">
    <property type="entry name" value="Homeodomain-like"/>
    <property type="match status" value="1"/>
</dbReference>
<accession>A0A1I8IV76</accession>
<feature type="compositionally biased region" description="Polar residues" evidence="12">
    <location>
        <begin position="390"/>
        <end position="412"/>
    </location>
</feature>
<reference evidence="16" key="1">
    <citation type="submission" date="2016-11" db="UniProtKB">
        <authorList>
            <consortium name="WormBaseParasite"/>
        </authorList>
    </citation>
    <scope>IDENTIFICATION</scope>
</reference>
<dbReference type="PROSITE" id="PS00027">
    <property type="entry name" value="HOMEOBOX_1"/>
    <property type="match status" value="1"/>
</dbReference>
<dbReference type="Gene3D" id="1.10.10.60">
    <property type="entry name" value="Homeodomain-like"/>
    <property type="match status" value="1"/>
</dbReference>
<dbReference type="InterPro" id="IPR001356">
    <property type="entry name" value="HD"/>
</dbReference>
<dbReference type="CDD" id="cd00086">
    <property type="entry name" value="homeodomain"/>
    <property type="match status" value="1"/>
</dbReference>
<proteinExistence type="predicted"/>
<dbReference type="InterPro" id="IPR009057">
    <property type="entry name" value="Homeodomain-like_sf"/>
</dbReference>
<evidence type="ECO:0000313" key="15">
    <source>
        <dbReference type="Proteomes" id="UP000095280"/>
    </source>
</evidence>
<keyword evidence="8 9" id="KW-0539">Nucleus</keyword>
<keyword evidence="2 10" id="KW-0479">Metal-binding</keyword>
<dbReference type="PANTHER" id="PTHR24208:SF168">
    <property type="entry name" value="PROTEIN APTEROUS"/>
    <property type="match status" value="1"/>
</dbReference>
<evidence type="ECO:0000259" key="13">
    <source>
        <dbReference type="PROSITE" id="PS50023"/>
    </source>
</evidence>
<evidence type="ECO:0000313" key="16">
    <source>
        <dbReference type="WBParaSite" id="maker-uti_cns_0017749-snap-gene-0.2-mRNA-1"/>
    </source>
</evidence>
<dbReference type="InterPro" id="IPR017970">
    <property type="entry name" value="Homeobox_CS"/>
</dbReference>
<dbReference type="WBParaSite" id="maker-uti_cns_0017749-snap-gene-0.2-mRNA-1">
    <property type="protein sequence ID" value="maker-uti_cns_0017749-snap-gene-0.2-mRNA-1"/>
    <property type="gene ID" value="maker-uti_cns_0017749-snap-gene-0.2"/>
</dbReference>
<dbReference type="GO" id="GO:0000981">
    <property type="term" value="F:DNA-binding transcription factor activity, RNA polymerase II-specific"/>
    <property type="evidence" value="ECO:0007669"/>
    <property type="project" value="InterPro"/>
</dbReference>
<feature type="compositionally biased region" description="Low complexity" evidence="12">
    <location>
        <begin position="292"/>
        <end position="389"/>
    </location>
</feature>
<evidence type="ECO:0000256" key="2">
    <source>
        <dbReference type="ARBA" id="ARBA00022723"/>
    </source>
</evidence>
<evidence type="ECO:0000256" key="4">
    <source>
        <dbReference type="ARBA" id="ARBA00022833"/>
    </source>
</evidence>
<feature type="region of interest" description="Disordered" evidence="12">
    <location>
        <begin position="280"/>
        <end position="412"/>
    </location>
</feature>
<dbReference type="SMART" id="SM00389">
    <property type="entry name" value="HOX"/>
    <property type="match status" value="1"/>
</dbReference>
<keyword evidence="5 10" id="KW-0440">LIM domain</keyword>
<feature type="region of interest" description="Disordered" evidence="12">
    <location>
        <begin position="157"/>
        <end position="177"/>
    </location>
</feature>
<dbReference type="AlphaFoldDB" id="A0A1I8IV76"/>
<evidence type="ECO:0000256" key="9">
    <source>
        <dbReference type="PROSITE-ProRule" id="PRU00108"/>
    </source>
</evidence>
<evidence type="ECO:0000256" key="1">
    <source>
        <dbReference type="ARBA" id="ARBA00004123"/>
    </source>
</evidence>
<dbReference type="GO" id="GO:0000977">
    <property type="term" value="F:RNA polymerase II transcription regulatory region sequence-specific DNA binding"/>
    <property type="evidence" value="ECO:0007669"/>
    <property type="project" value="TreeGrafter"/>
</dbReference>
<dbReference type="PANTHER" id="PTHR24208">
    <property type="entry name" value="LIM/HOMEOBOX PROTEIN LHX"/>
    <property type="match status" value="1"/>
</dbReference>
<evidence type="ECO:0000256" key="6">
    <source>
        <dbReference type="ARBA" id="ARBA00023125"/>
    </source>
</evidence>
<dbReference type="PROSITE" id="PS50071">
    <property type="entry name" value="HOMEOBOX_2"/>
    <property type="match status" value="1"/>
</dbReference>
<dbReference type="Pfam" id="PF00412">
    <property type="entry name" value="LIM"/>
    <property type="match status" value="2"/>
</dbReference>
<keyword evidence="7 9" id="KW-0371">Homeobox</keyword>
<keyword evidence="15" id="KW-1185">Reference proteome</keyword>
<evidence type="ECO:0000256" key="3">
    <source>
        <dbReference type="ARBA" id="ARBA00022737"/>
    </source>
</evidence>
<feature type="region of interest" description="Disordered" evidence="12">
    <location>
        <begin position="197"/>
        <end position="232"/>
    </location>
</feature>
<dbReference type="GO" id="GO:0005634">
    <property type="term" value="C:nucleus"/>
    <property type="evidence" value="ECO:0007669"/>
    <property type="project" value="UniProtKB-SubCell"/>
</dbReference>
<dbReference type="FunFam" id="1.10.10.60:FF:000027">
    <property type="entry name" value="LIM/homeobox protein Lhx9"/>
    <property type="match status" value="1"/>
</dbReference>
<evidence type="ECO:0000256" key="11">
    <source>
        <dbReference type="RuleBase" id="RU000682"/>
    </source>
</evidence>
<keyword evidence="6 9" id="KW-0238">DNA-binding</keyword>
<feature type="compositionally biased region" description="Basic residues" evidence="12">
    <location>
        <begin position="161"/>
        <end position="177"/>
    </location>
</feature>
<protein>
    <submittedName>
        <fullName evidence="16">LIM homeobox transcription factor 1-alpha</fullName>
    </submittedName>
</protein>
<feature type="DNA-binding region" description="Homeobox" evidence="9">
    <location>
        <begin position="225"/>
        <end position="284"/>
    </location>
</feature>
<dbReference type="InterPro" id="IPR050453">
    <property type="entry name" value="LIM_Homeobox_TF"/>
</dbReference>
<feature type="domain" description="LIM zinc-binding" evidence="13">
    <location>
        <begin position="29"/>
        <end position="90"/>
    </location>
</feature>
<evidence type="ECO:0000256" key="12">
    <source>
        <dbReference type="SAM" id="MobiDB-lite"/>
    </source>
</evidence>
<evidence type="ECO:0000259" key="14">
    <source>
        <dbReference type="PROSITE" id="PS50071"/>
    </source>
</evidence>
<dbReference type="Gene3D" id="2.10.110.10">
    <property type="entry name" value="Cysteine Rich Protein"/>
    <property type="match status" value="2"/>
</dbReference>
<keyword evidence="3" id="KW-0677">Repeat</keyword>
<evidence type="ECO:0000256" key="5">
    <source>
        <dbReference type="ARBA" id="ARBA00023038"/>
    </source>
</evidence>
<dbReference type="InterPro" id="IPR001781">
    <property type="entry name" value="Znf_LIM"/>
</dbReference>
<dbReference type="PROSITE" id="PS50023">
    <property type="entry name" value="LIM_DOMAIN_2"/>
    <property type="match status" value="2"/>
</dbReference>
<dbReference type="GO" id="GO:0046872">
    <property type="term" value="F:metal ion binding"/>
    <property type="evidence" value="ECO:0007669"/>
    <property type="project" value="UniProtKB-KW"/>
</dbReference>
<dbReference type="SMART" id="SM00132">
    <property type="entry name" value="LIM"/>
    <property type="match status" value="2"/>
</dbReference>
<comment type="subcellular location">
    <subcellularLocation>
        <location evidence="1 9 11">Nucleus</location>
    </subcellularLocation>
</comment>
<evidence type="ECO:0000256" key="8">
    <source>
        <dbReference type="ARBA" id="ARBA00023242"/>
    </source>
</evidence>
<sequence>QYSPNCSSSLAVAKQKLHRSGQPASEPLLRCFACSEPIVQRYLLQVDGRQFHSNCLRCCRCSASLEWCTSCFCRQGRIFCRRDYWLLFGNSASSCQACRVFLRPGEPVMRARDLLYHPGCFACGVCGRRLATGDRFVLTDSAAGQLRCQLHSPLTEQPLKPAKRQRQRSKLAKAWRRQRRAAELRDSDVGDKILSVASDKTTEFPKAEPTSVEPTPQQPQQLCRKRRSRTSFKQQQLQAMKAHFQANPNPDSCELRLLASSTGLSKRVLQVWFQNSRAKHRRHLAKSANQDSNHSGNANSAANQDSNHSGNANSSANQDSNHSGNANSAANQDSNHSGNANSSANQDSNHSGNGNSSANQDSNHSGNANSAANQDSNHSGNANSAANHNQPELSDTSGCSSMAQPNDLNCSA</sequence>
<dbReference type="SUPFAM" id="SSF57716">
    <property type="entry name" value="Glucocorticoid receptor-like (DNA-binding domain)"/>
    <property type="match status" value="1"/>
</dbReference>
<keyword evidence="4 10" id="KW-0862">Zinc</keyword>
<dbReference type="GO" id="GO:0030182">
    <property type="term" value="P:neuron differentiation"/>
    <property type="evidence" value="ECO:0007669"/>
    <property type="project" value="TreeGrafter"/>
</dbReference>
<dbReference type="Proteomes" id="UP000095280">
    <property type="component" value="Unplaced"/>
</dbReference>
<feature type="domain" description="LIM zinc-binding" evidence="13">
    <location>
        <begin position="93"/>
        <end position="158"/>
    </location>
</feature>
<feature type="domain" description="Homeobox" evidence="14">
    <location>
        <begin position="223"/>
        <end position="283"/>
    </location>
</feature>
<feature type="compositionally biased region" description="Polar residues" evidence="12">
    <location>
        <begin position="212"/>
        <end position="221"/>
    </location>
</feature>
<dbReference type="Pfam" id="PF00046">
    <property type="entry name" value="Homeodomain"/>
    <property type="match status" value="1"/>
</dbReference>
<organism evidence="15 16">
    <name type="scientific">Macrostomum lignano</name>
    <dbReference type="NCBI Taxonomy" id="282301"/>
    <lineage>
        <taxon>Eukaryota</taxon>
        <taxon>Metazoa</taxon>
        <taxon>Spiralia</taxon>
        <taxon>Lophotrochozoa</taxon>
        <taxon>Platyhelminthes</taxon>
        <taxon>Rhabditophora</taxon>
        <taxon>Macrostomorpha</taxon>
        <taxon>Macrostomida</taxon>
        <taxon>Macrostomidae</taxon>
        <taxon>Macrostomum</taxon>
    </lineage>
</organism>
<name>A0A1I8IV76_9PLAT</name>
<evidence type="ECO:0000256" key="7">
    <source>
        <dbReference type="ARBA" id="ARBA00023155"/>
    </source>
</evidence>
<dbReference type="PROSITE" id="PS00478">
    <property type="entry name" value="LIM_DOMAIN_1"/>
    <property type="match status" value="2"/>
</dbReference>